<dbReference type="EMBL" id="JABXWT010000010">
    <property type="protein sequence ID" value="NVO57245.1"/>
    <property type="molecule type" value="Genomic_DNA"/>
</dbReference>
<accession>A0ABX2PU69</accession>
<protein>
    <recommendedName>
        <fullName evidence="4">Secreted protein</fullName>
    </recommendedName>
</protein>
<organism evidence="2 3">
    <name type="scientific">Ruegeria haliotis</name>
    <dbReference type="NCBI Taxonomy" id="2747601"/>
    <lineage>
        <taxon>Bacteria</taxon>
        <taxon>Pseudomonadati</taxon>
        <taxon>Pseudomonadota</taxon>
        <taxon>Alphaproteobacteria</taxon>
        <taxon>Rhodobacterales</taxon>
        <taxon>Roseobacteraceae</taxon>
        <taxon>Ruegeria</taxon>
    </lineage>
</organism>
<evidence type="ECO:0000313" key="2">
    <source>
        <dbReference type="EMBL" id="NVO57245.1"/>
    </source>
</evidence>
<sequence>MRPTLKKVLPFVLSLLLVLTGQAVAASRGMEQAVGQMVLCTGTGPVVVYMDENGQPTSSPQYCPDYAQILLGAVAVAHTPVPQAPQRATPTPQRRVGNLIALPVPRQPARAPPAFI</sequence>
<keyword evidence="1" id="KW-0732">Signal</keyword>
<evidence type="ECO:0008006" key="4">
    <source>
        <dbReference type="Google" id="ProtNLM"/>
    </source>
</evidence>
<proteinExistence type="predicted"/>
<dbReference type="Proteomes" id="UP000630805">
    <property type="component" value="Unassembled WGS sequence"/>
</dbReference>
<feature type="signal peptide" evidence="1">
    <location>
        <begin position="1"/>
        <end position="25"/>
    </location>
</feature>
<feature type="chain" id="PRO_5047465840" description="Secreted protein" evidence="1">
    <location>
        <begin position="26"/>
        <end position="116"/>
    </location>
</feature>
<evidence type="ECO:0000313" key="3">
    <source>
        <dbReference type="Proteomes" id="UP000630805"/>
    </source>
</evidence>
<keyword evidence="3" id="KW-1185">Reference proteome</keyword>
<gene>
    <name evidence="2" type="ORF">HW561_15740</name>
</gene>
<name>A0ABX2PU69_9RHOB</name>
<comment type="caution">
    <text evidence="2">The sequence shown here is derived from an EMBL/GenBank/DDBJ whole genome shotgun (WGS) entry which is preliminary data.</text>
</comment>
<reference evidence="2 3" key="1">
    <citation type="submission" date="2020-06" db="EMBL/GenBank/DDBJ databases">
        <authorList>
            <person name="Cao W.R."/>
        </authorList>
    </citation>
    <scope>NUCLEOTIDE SEQUENCE [LARGE SCALE GENOMIC DNA]</scope>
    <source>
        <strain evidence="2 3">B1Z28</strain>
    </source>
</reference>
<evidence type="ECO:0000256" key="1">
    <source>
        <dbReference type="SAM" id="SignalP"/>
    </source>
</evidence>